<gene>
    <name evidence="4" type="primary">apol1</name>
</gene>
<name>A0A8C8INX5_ONCTS</name>
<comment type="similarity">
    <text evidence="1">Belongs to the apolipoprotein L family.</text>
</comment>
<reference evidence="4" key="2">
    <citation type="submission" date="2025-09" db="UniProtKB">
        <authorList>
            <consortium name="Ensembl"/>
        </authorList>
    </citation>
    <scope>IDENTIFICATION</scope>
</reference>
<reference evidence="4" key="1">
    <citation type="submission" date="2025-08" db="UniProtKB">
        <authorList>
            <consortium name="Ensembl"/>
        </authorList>
    </citation>
    <scope>IDENTIFICATION</scope>
</reference>
<feature type="compositionally biased region" description="Low complexity" evidence="2">
    <location>
        <begin position="504"/>
        <end position="517"/>
    </location>
</feature>
<evidence type="ECO:0000256" key="2">
    <source>
        <dbReference type="SAM" id="MobiDB-lite"/>
    </source>
</evidence>
<keyword evidence="3" id="KW-1133">Transmembrane helix</keyword>
<dbReference type="PANTHER" id="PTHR14096">
    <property type="entry name" value="APOLIPOPROTEIN L"/>
    <property type="match status" value="1"/>
</dbReference>
<dbReference type="GeneTree" id="ENSGT01030000234599"/>
<dbReference type="GO" id="GO:0006869">
    <property type="term" value="P:lipid transport"/>
    <property type="evidence" value="ECO:0007669"/>
    <property type="project" value="InterPro"/>
</dbReference>
<feature type="region of interest" description="Disordered" evidence="2">
    <location>
        <begin position="498"/>
        <end position="532"/>
    </location>
</feature>
<dbReference type="AlphaFoldDB" id="A0A8C8INX5"/>
<dbReference type="Proteomes" id="UP000694402">
    <property type="component" value="Unassembled WGS sequence"/>
</dbReference>
<sequence length="532" mass="59258">MNKLNPFKSTPKKDNEDAKLLRDKERQEEEKQKTVIQRERKERTETQPAVPPRPTEEELKDTALHDRLKKRETNDNQANRNMMQSERKGKTAETPVVPPRPTEEEINRPARRGQQNTKKDNLDQCDDECLKEGESLFPVVKEEGEDKDEEEAVVKLTDTTSAKMREPTRHNPFMPRSAGGKGKTKKREPQQGVSVSDSTEQNMDGLMEWWSTVEQWEDMPQEHDMTEKEEAKVFAVTAEKVQKGIRVFNKLFSERAESLWQHVIDLNSIADALDCFNKKTKIAQITGGSTSAVGGVCTIVGLALAPVTFGTSLIVTAVGLGVATAGGLTTAGAGISNTVNNSMDRKKVEAIVTDYQEKITDINKCMLFIKQGIESLRRFDLLKMKKHAYNRDFPGLNNIYEDGAMAGKAILINANEMMRVVQIANVAGSTAARAVQIASMATGVLTGLFVGMDIYFVAKDSKELKKGAKSEFAAKIREVATQLHDGLVELNGIRVELQSSDPGNTNETNTQNTDNTNYSKKRDISDDDINNY</sequence>
<keyword evidence="5" id="KW-1185">Reference proteome</keyword>
<accession>A0A8C8INX5</accession>
<dbReference type="InterPro" id="IPR008405">
    <property type="entry name" value="ApoL"/>
</dbReference>
<evidence type="ECO:0000256" key="1">
    <source>
        <dbReference type="ARBA" id="ARBA00010090"/>
    </source>
</evidence>
<keyword evidence="3" id="KW-0812">Transmembrane</keyword>
<dbReference type="GO" id="GO:0008289">
    <property type="term" value="F:lipid binding"/>
    <property type="evidence" value="ECO:0007669"/>
    <property type="project" value="InterPro"/>
</dbReference>
<proteinExistence type="inferred from homology"/>
<feature type="compositionally biased region" description="Polar residues" evidence="2">
    <location>
        <begin position="191"/>
        <end position="201"/>
    </location>
</feature>
<dbReference type="GO" id="GO:0016020">
    <property type="term" value="C:membrane"/>
    <property type="evidence" value="ECO:0007669"/>
    <property type="project" value="TreeGrafter"/>
</dbReference>
<evidence type="ECO:0000256" key="3">
    <source>
        <dbReference type="SAM" id="Phobius"/>
    </source>
</evidence>
<evidence type="ECO:0000313" key="4">
    <source>
        <dbReference type="Ensembl" id="ENSOTSP00005079261.2"/>
    </source>
</evidence>
<feature type="compositionally biased region" description="Polar residues" evidence="2">
    <location>
        <begin position="75"/>
        <end position="84"/>
    </location>
</feature>
<dbReference type="PANTHER" id="PTHR14096:SF59">
    <property type="entry name" value="APOLIPOPROTEIN L, 1 ISOFORM X1"/>
    <property type="match status" value="1"/>
</dbReference>
<organism evidence="4 5">
    <name type="scientific">Oncorhynchus tshawytscha</name>
    <name type="common">Chinook salmon</name>
    <name type="synonym">Salmo tshawytscha</name>
    <dbReference type="NCBI Taxonomy" id="74940"/>
    <lineage>
        <taxon>Eukaryota</taxon>
        <taxon>Metazoa</taxon>
        <taxon>Chordata</taxon>
        <taxon>Craniata</taxon>
        <taxon>Vertebrata</taxon>
        <taxon>Euteleostomi</taxon>
        <taxon>Actinopterygii</taxon>
        <taxon>Neopterygii</taxon>
        <taxon>Teleostei</taxon>
        <taxon>Protacanthopterygii</taxon>
        <taxon>Salmoniformes</taxon>
        <taxon>Salmonidae</taxon>
        <taxon>Salmoninae</taxon>
        <taxon>Oncorhynchus</taxon>
    </lineage>
</organism>
<protein>
    <recommendedName>
        <fullName evidence="6">Apolipoprotein L, 1</fullName>
    </recommendedName>
</protein>
<feature type="transmembrane region" description="Helical" evidence="3">
    <location>
        <begin position="437"/>
        <end position="458"/>
    </location>
</feature>
<evidence type="ECO:0008006" key="6">
    <source>
        <dbReference type="Google" id="ProtNLM"/>
    </source>
</evidence>
<feature type="region of interest" description="Disordered" evidence="2">
    <location>
        <begin position="165"/>
        <end position="201"/>
    </location>
</feature>
<dbReference type="GO" id="GO:0042157">
    <property type="term" value="P:lipoprotein metabolic process"/>
    <property type="evidence" value="ECO:0007669"/>
    <property type="project" value="InterPro"/>
</dbReference>
<dbReference type="GO" id="GO:0005576">
    <property type="term" value="C:extracellular region"/>
    <property type="evidence" value="ECO:0007669"/>
    <property type="project" value="InterPro"/>
</dbReference>
<feature type="compositionally biased region" description="Basic and acidic residues" evidence="2">
    <location>
        <begin position="54"/>
        <end position="74"/>
    </location>
</feature>
<evidence type="ECO:0000313" key="5">
    <source>
        <dbReference type="Proteomes" id="UP000694402"/>
    </source>
</evidence>
<dbReference type="Pfam" id="PF05461">
    <property type="entry name" value="ApoL"/>
    <property type="match status" value="1"/>
</dbReference>
<keyword evidence="3" id="KW-0472">Membrane</keyword>
<dbReference type="Ensembl" id="ENSOTST00005085868.2">
    <property type="protein sequence ID" value="ENSOTSP00005079261.2"/>
    <property type="gene ID" value="ENSOTSG00005037258.2"/>
</dbReference>
<feature type="compositionally biased region" description="Basic and acidic residues" evidence="2">
    <location>
        <begin position="11"/>
        <end position="45"/>
    </location>
</feature>
<feature type="region of interest" description="Disordered" evidence="2">
    <location>
        <begin position="1"/>
        <end position="124"/>
    </location>
</feature>